<dbReference type="AlphaFoldDB" id="A0A383B0W8"/>
<dbReference type="SUPFAM" id="SSF55347">
    <property type="entry name" value="Glyceraldehyde-3-phosphate dehydrogenase-like, C-terminal domain"/>
    <property type="match status" value="1"/>
</dbReference>
<gene>
    <name evidence="3" type="ORF">METZ01_LOCUS466378</name>
</gene>
<dbReference type="Pfam" id="PF01408">
    <property type="entry name" value="GFO_IDH_MocA"/>
    <property type="match status" value="1"/>
</dbReference>
<feature type="non-terminal residue" evidence="3">
    <location>
        <position position="1"/>
    </location>
</feature>
<protein>
    <submittedName>
        <fullName evidence="3">Uncharacterized protein</fullName>
    </submittedName>
</protein>
<proteinExistence type="predicted"/>
<dbReference type="Pfam" id="PF22725">
    <property type="entry name" value="GFO_IDH_MocA_C3"/>
    <property type="match status" value="1"/>
</dbReference>
<feature type="domain" description="Gfo/Idh/MocA-like oxidoreductase N-terminal" evidence="1">
    <location>
        <begin position="4"/>
        <end position="97"/>
    </location>
</feature>
<dbReference type="PANTHER" id="PTHR43377:SF1">
    <property type="entry name" value="BILIVERDIN REDUCTASE A"/>
    <property type="match status" value="1"/>
</dbReference>
<accession>A0A383B0W8</accession>
<dbReference type="Gene3D" id="3.40.50.720">
    <property type="entry name" value="NAD(P)-binding Rossmann-like Domain"/>
    <property type="match status" value="1"/>
</dbReference>
<dbReference type="SUPFAM" id="SSF51735">
    <property type="entry name" value="NAD(P)-binding Rossmann-fold domains"/>
    <property type="match status" value="1"/>
</dbReference>
<feature type="domain" description="GFO/IDH/MocA-like oxidoreductase" evidence="2">
    <location>
        <begin position="134"/>
        <end position="200"/>
    </location>
</feature>
<name>A0A383B0W8_9ZZZZ</name>
<dbReference type="Gene3D" id="3.30.360.10">
    <property type="entry name" value="Dihydrodipicolinate Reductase, domain 2"/>
    <property type="match status" value="1"/>
</dbReference>
<evidence type="ECO:0000313" key="3">
    <source>
        <dbReference type="EMBL" id="SVE13524.1"/>
    </source>
</evidence>
<organism evidence="3">
    <name type="scientific">marine metagenome</name>
    <dbReference type="NCBI Taxonomy" id="408172"/>
    <lineage>
        <taxon>unclassified sequences</taxon>
        <taxon>metagenomes</taxon>
        <taxon>ecological metagenomes</taxon>
    </lineage>
</organism>
<dbReference type="EMBL" id="UINC01196495">
    <property type="protein sequence ID" value="SVE13524.1"/>
    <property type="molecule type" value="Genomic_DNA"/>
</dbReference>
<dbReference type="InterPro" id="IPR055170">
    <property type="entry name" value="GFO_IDH_MocA-like_dom"/>
</dbReference>
<sequence>EIRTAKLVGIYDIIESQSLNLSKKYKTQQYLSLDKLIKVCDAVSIATPATNHFEVAKIALENNCHLFVEKPFTKTIREAQKLIALKDKKKLKIQVGHIERFNPAFIQLMENKSNPEFIESHRLSLYNPRGTDVDVILDLMVHDIDLILKLVPSKIKNIYASGKAVLTDSVDLANSRIEFENGCTVNLTASRISLKQMRQMRIFEKRSYSLIDFNVPSLNTWKINKNKKL</sequence>
<dbReference type="InterPro" id="IPR051450">
    <property type="entry name" value="Gfo/Idh/MocA_Oxidoreductases"/>
</dbReference>
<evidence type="ECO:0000259" key="1">
    <source>
        <dbReference type="Pfam" id="PF01408"/>
    </source>
</evidence>
<evidence type="ECO:0000259" key="2">
    <source>
        <dbReference type="Pfam" id="PF22725"/>
    </source>
</evidence>
<dbReference type="InterPro" id="IPR000683">
    <property type="entry name" value="Gfo/Idh/MocA-like_OxRdtase_N"/>
</dbReference>
<dbReference type="InterPro" id="IPR036291">
    <property type="entry name" value="NAD(P)-bd_dom_sf"/>
</dbReference>
<reference evidence="3" key="1">
    <citation type="submission" date="2018-05" db="EMBL/GenBank/DDBJ databases">
        <authorList>
            <person name="Lanie J.A."/>
            <person name="Ng W.-L."/>
            <person name="Kazmierczak K.M."/>
            <person name="Andrzejewski T.M."/>
            <person name="Davidsen T.M."/>
            <person name="Wayne K.J."/>
            <person name="Tettelin H."/>
            <person name="Glass J.I."/>
            <person name="Rusch D."/>
            <person name="Podicherti R."/>
            <person name="Tsui H.-C.T."/>
            <person name="Winkler M.E."/>
        </authorList>
    </citation>
    <scope>NUCLEOTIDE SEQUENCE</scope>
</reference>
<dbReference type="PANTHER" id="PTHR43377">
    <property type="entry name" value="BILIVERDIN REDUCTASE A"/>
    <property type="match status" value="1"/>
</dbReference>
<dbReference type="GO" id="GO:0000166">
    <property type="term" value="F:nucleotide binding"/>
    <property type="evidence" value="ECO:0007669"/>
    <property type="project" value="InterPro"/>
</dbReference>